<dbReference type="GO" id="GO:0003743">
    <property type="term" value="F:translation initiation factor activity"/>
    <property type="evidence" value="ECO:0007669"/>
    <property type="project" value="UniProtKB-KW"/>
</dbReference>
<reference evidence="1" key="1">
    <citation type="submission" date="2023-05" db="EMBL/GenBank/DDBJ databases">
        <title>Cataloging the Phylogenetic Diversity of Human Bladder Bacteria.</title>
        <authorList>
            <person name="Du J."/>
        </authorList>
    </citation>
    <scope>NUCLEOTIDE SEQUENCE</scope>
    <source>
        <strain evidence="1">UMB9226</strain>
    </source>
</reference>
<gene>
    <name evidence="1" type="ORF">QP235_05305</name>
</gene>
<dbReference type="AlphaFoldDB" id="A0AAW6XKR6"/>
<comment type="caution">
    <text evidence="1">The sequence shown here is derived from an EMBL/GenBank/DDBJ whole genome shotgun (WGS) entry which is preliminary data.</text>
</comment>
<keyword evidence="1" id="KW-0396">Initiation factor</keyword>
<proteinExistence type="predicted"/>
<dbReference type="EMBL" id="JASOGN010000017">
    <property type="protein sequence ID" value="MDK6502618.1"/>
    <property type="molecule type" value="Genomic_DNA"/>
</dbReference>
<dbReference type="Proteomes" id="UP001230300">
    <property type="component" value="Unassembled WGS sequence"/>
</dbReference>
<name>A0AAW6XKR6_9LACO</name>
<evidence type="ECO:0000313" key="1">
    <source>
        <dbReference type="EMBL" id="MDK6502618.1"/>
    </source>
</evidence>
<dbReference type="RefSeq" id="WP_145988719.1">
    <property type="nucleotide sequence ID" value="NZ_JASOGN010000017.1"/>
</dbReference>
<evidence type="ECO:0000313" key="2">
    <source>
        <dbReference type="Proteomes" id="UP001230300"/>
    </source>
</evidence>
<protein>
    <submittedName>
        <fullName evidence="1">Replication initiation factor domain-containing protein</fullName>
    </submittedName>
</protein>
<keyword evidence="1" id="KW-0648">Protein biosynthesis</keyword>
<accession>A0AAW6XKR6</accession>
<sequence>MNQNLTSDSLTAYVTTPPEVYFLNHTSLDYCAISIDRISISSKFHAELNYTRLKENHWRKIKELDGRPLMFELDRVDKNGEFEQIATLIRDKFRANNWRMDTSNHLQSPQEKQFISNIVALFDSPHVTRLDIAIDFINCEHAGMNYKIFKPNTTTTVRYNKAGKIEITYYGKRKSNVQYRYYDKQLERSKNKQDLPDNIANWERLELQLRSKKVASQWQKEAEKMLSYFKRPNLTTIADKDPNSFFMLTGILEHPEKFNDLAKGTKAKYRKMIKENYGFDTSLTDTAMKVLTANAEKIQQEIDSFFGGCTPNKKDRTPVKAFDQQ</sequence>
<organism evidence="1 2">
    <name type="scientific">Lactobacillus crispatus</name>
    <dbReference type="NCBI Taxonomy" id="47770"/>
    <lineage>
        <taxon>Bacteria</taxon>
        <taxon>Bacillati</taxon>
        <taxon>Bacillota</taxon>
        <taxon>Bacilli</taxon>
        <taxon>Lactobacillales</taxon>
        <taxon>Lactobacillaceae</taxon>
        <taxon>Lactobacillus</taxon>
    </lineage>
</organism>